<dbReference type="Proteomes" id="UP000300879">
    <property type="component" value="Chromosome"/>
</dbReference>
<name>A0A4V1G3L9_9BACL</name>
<evidence type="ECO:0000313" key="2">
    <source>
        <dbReference type="Proteomes" id="UP000300879"/>
    </source>
</evidence>
<dbReference type="InterPro" id="IPR022385">
    <property type="entry name" value="Rhs_assc_core"/>
</dbReference>
<reference evidence="1 2" key="1">
    <citation type="submission" date="2019-05" db="EMBL/GenBank/DDBJ databases">
        <authorList>
            <person name="Chen C."/>
        </authorList>
    </citation>
    <scope>NUCLEOTIDE SEQUENCE [LARGE SCALE GENOMIC DNA]</scope>
    <source>
        <strain evidence="1 2">HB172198</strain>
    </source>
</reference>
<dbReference type="OrthoDB" id="9816549at2"/>
<dbReference type="EMBL" id="CP040396">
    <property type="protein sequence ID" value="QCT01654.1"/>
    <property type="molecule type" value="Genomic_DNA"/>
</dbReference>
<dbReference type="Gene3D" id="2.180.10.10">
    <property type="entry name" value="RHS repeat-associated core"/>
    <property type="match status" value="1"/>
</dbReference>
<protein>
    <recommendedName>
        <fullName evidence="3">RHS repeat-associated core domain-containing protein</fullName>
    </recommendedName>
</protein>
<dbReference type="NCBIfam" id="TIGR03696">
    <property type="entry name" value="Rhs_assc_core"/>
    <property type="match status" value="1"/>
</dbReference>
<keyword evidence="2" id="KW-1185">Reference proteome</keyword>
<evidence type="ECO:0000313" key="1">
    <source>
        <dbReference type="EMBL" id="QCT01654.1"/>
    </source>
</evidence>
<organism evidence="1 2">
    <name type="scientific">Paenibacillus algicola</name>
    <dbReference type="NCBI Taxonomy" id="2565926"/>
    <lineage>
        <taxon>Bacteria</taxon>
        <taxon>Bacillati</taxon>
        <taxon>Bacillota</taxon>
        <taxon>Bacilli</taxon>
        <taxon>Bacillales</taxon>
        <taxon>Paenibacillaceae</taxon>
        <taxon>Paenibacillus</taxon>
    </lineage>
</organism>
<dbReference type="AlphaFoldDB" id="A0A4V1G3L9"/>
<proteinExistence type="predicted"/>
<gene>
    <name evidence="1" type="ORF">E6C60_0934</name>
</gene>
<evidence type="ECO:0008006" key="3">
    <source>
        <dbReference type="Google" id="ProtNLM"/>
    </source>
</evidence>
<sequence>MRARYYNPDIKRFMNRDVLRGEVSLGLSMDRFAYVTGNPVTFVDPLGLDAIQAGKRKGGVILIEKRHLTMRRI</sequence>
<accession>A0A4V1G3L9</accession>
<dbReference type="KEGG" id="palo:E6C60_0934"/>